<protein>
    <submittedName>
        <fullName evidence="5">Ral GTPase-activating protein subunit alpha-1-like</fullName>
    </submittedName>
</protein>
<name>A0ABM1DT76_PRICU</name>
<reference evidence="5" key="1">
    <citation type="submission" date="2025-08" db="UniProtKB">
        <authorList>
            <consortium name="RefSeq"/>
        </authorList>
    </citation>
    <scope>IDENTIFICATION</scope>
</reference>
<feature type="region of interest" description="Disordered" evidence="2">
    <location>
        <begin position="327"/>
        <end position="372"/>
    </location>
</feature>
<feature type="compositionally biased region" description="Polar residues" evidence="2">
    <location>
        <begin position="347"/>
        <end position="366"/>
    </location>
</feature>
<evidence type="ECO:0000256" key="2">
    <source>
        <dbReference type="SAM" id="MobiDB-lite"/>
    </source>
</evidence>
<dbReference type="PANTHER" id="PTHR10063:SF11">
    <property type="entry name" value="RHO GTPASE-ACTIVATING PROTEIN CG5521-RELATED"/>
    <property type="match status" value="1"/>
</dbReference>
<proteinExistence type="predicted"/>
<gene>
    <name evidence="5" type="primary">LOC106805891</name>
</gene>
<dbReference type="Proteomes" id="UP000695022">
    <property type="component" value="Unplaced"/>
</dbReference>
<keyword evidence="1" id="KW-0597">Phosphoprotein</keyword>
<feature type="domain" description="Ral GTPase-activating protein subunit alpha/beta N-terminal" evidence="3">
    <location>
        <begin position="513"/>
        <end position="634"/>
    </location>
</feature>
<organism evidence="4 5">
    <name type="scientific">Priapulus caudatus</name>
    <name type="common">Priapulid worm</name>
    <dbReference type="NCBI Taxonomy" id="37621"/>
    <lineage>
        <taxon>Eukaryota</taxon>
        <taxon>Metazoa</taxon>
        <taxon>Ecdysozoa</taxon>
        <taxon>Scalidophora</taxon>
        <taxon>Priapulida</taxon>
        <taxon>Priapulimorpha</taxon>
        <taxon>Priapulimorphida</taxon>
        <taxon>Priapulidae</taxon>
        <taxon>Priapulus</taxon>
    </lineage>
</organism>
<feature type="region of interest" description="Disordered" evidence="2">
    <location>
        <begin position="837"/>
        <end position="866"/>
    </location>
</feature>
<dbReference type="RefSeq" id="XP_014663147.1">
    <property type="nucleotide sequence ID" value="XM_014807661.1"/>
</dbReference>
<dbReference type="GeneID" id="106805891"/>
<keyword evidence="4" id="KW-1185">Reference proteome</keyword>
<sequence length="1102" mass="123989">MFAKKQHGDVKKSTQKLLDPKKDTVTRLKHLRIVLAECQDTAEVKKFCEANYHCIYFIFYDVFIQVEASLRQRAHKAHREELESVLYIFEKILTLLPELLHRRWQFHSIGRIMKKLLHPGNALRLRKEAMRLFLIWYQVLGERSSGELDLIYASLVPGFPNPSNSSGAHSLESLISDSAYSSSPVFHDSAVSAVEIQPILPPQSGEKQLDSPCHYFMESLLDYSVSQVVRVEWSDVKMHTICFDFLFERLKTFYLPYIFPNMSQQMSLYQPKLTLPEVRKLSAGDVDRERDVTLCQVAVIRWMCLFMHELKKHDTLTIGSVNSPSISDTLKDIPETGNEGDTDRSQSTEASDTPTAEGDSLSSSIGSAAPRHSSTEQEIVRYVLNSTRENVNLVHEVFRQAFFVPPAHAAAIRRVLFAYKDWLQTINSSDMPLFLQEPLAKELELRAKEAANRKSAIYTPPFPSEDMLDKHFTQEERKMEDVRAGMQNVLQVFMTNAASVFLLNGNWALASHLDDHIDICKRVLSIYRYVVMNVTMATATWEQLLKVLMHVISSVLEGRPAIKEKTLGGRLASVLFQTLIVTWIKANLNVYISAELWDQFLSVLSSLTHWEELVQEWSKTMDTLTRVLVRHVYSLELNDLPLDRLTEQKRKRTKGQNCCVESSRQDQHRLAAGTFTRNWSRYSGPPAVGNGYENRECLSPADKLENSGTLLRSKEEYGRVRSVSGGDVTEQPRPMSLGTTVTLPLVRSTSDGDLSSKDNSPDCLQGGEEIMLASRGRMSDDPQLLKAFAMNHATSLEEEGSKIYQDQEYDEEVASISVSGDSHSIDRLSLGATLLERSERGSSTPSPPGMNFEVGSHSRSVSPSSFDTRAVQETGEVVSMPIDVVVTDDGQVKVTDLENQGCVLAGGCVQGWLPDSAVVLWQRMLGCLGNVNKIKDPKIHAQVMEYICNLYNVLLKVRLNQGVSGDSQTSPPPPALIPPLHVFAPWLFQSILEQTDEYKKGKLIAYKLLCMETCQRHDIELPPEYLSHLYSILHTGLVSSDQDVVNTIVRYSSPRFFSLCLPGATMLLQGYMHAANTILATTGMREERGPKPCHCSVSHLLC</sequence>
<dbReference type="PANTHER" id="PTHR10063">
    <property type="entry name" value="TUBERIN"/>
    <property type="match status" value="1"/>
</dbReference>
<evidence type="ECO:0000313" key="4">
    <source>
        <dbReference type="Proteomes" id="UP000695022"/>
    </source>
</evidence>
<accession>A0ABM1DT76</accession>
<evidence type="ECO:0000259" key="3">
    <source>
        <dbReference type="Pfam" id="PF20412"/>
    </source>
</evidence>
<evidence type="ECO:0000313" key="5">
    <source>
        <dbReference type="RefSeq" id="XP_014663147.1"/>
    </source>
</evidence>
<dbReference type="Pfam" id="PF20412">
    <property type="entry name" value="RALGAPB_N"/>
    <property type="match status" value="1"/>
</dbReference>
<evidence type="ECO:0000256" key="1">
    <source>
        <dbReference type="ARBA" id="ARBA00022553"/>
    </source>
</evidence>
<dbReference type="InterPro" id="IPR027107">
    <property type="entry name" value="Tuberin/Ral-act_asu"/>
</dbReference>
<dbReference type="InterPro" id="IPR046859">
    <property type="entry name" value="RGPA/RALGAPB_N"/>
</dbReference>